<dbReference type="PANTHER" id="PTHR24198">
    <property type="entry name" value="ANKYRIN REPEAT AND PROTEIN KINASE DOMAIN-CONTAINING PROTEIN"/>
    <property type="match status" value="1"/>
</dbReference>
<dbReference type="AlphaFoldDB" id="A0AAW0QAZ7"/>
<accession>A0AAW0QAZ7</accession>
<gene>
    <name evidence="5" type="ORF">PG999_010204</name>
</gene>
<reference evidence="5 6" key="1">
    <citation type="submission" date="2023-01" db="EMBL/GenBank/DDBJ databases">
        <title>Analysis of 21 Apiospora genomes using comparative genomics revels a genus with tremendous synthesis potential of carbohydrate active enzymes and secondary metabolites.</title>
        <authorList>
            <person name="Sorensen T."/>
        </authorList>
    </citation>
    <scope>NUCLEOTIDE SEQUENCE [LARGE SCALE GENOMIC DNA]</scope>
    <source>
        <strain evidence="5 6">CBS 117206</strain>
    </source>
</reference>
<dbReference type="Pfam" id="PF12796">
    <property type="entry name" value="Ank_2"/>
    <property type="match status" value="2"/>
</dbReference>
<dbReference type="PROSITE" id="PS50297">
    <property type="entry name" value="ANK_REP_REGION"/>
    <property type="match status" value="1"/>
</dbReference>
<name>A0AAW0QAZ7_9PEZI</name>
<keyword evidence="1" id="KW-0677">Repeat</keyword>
<keyword evidence="6" id="KW-1185">Reference proteome</keyword>
<dbReference type="Proteomes" id="UP001392437">
    <property type="component" value="Unassembled WGS sequence"/>
</dbReference>
<proteinExistence type="predicted"/>
<evidence type="ECO:0000256" key="4">
    <source>
        <dbReference type="SAM" id="MobiDB-lite"/>
    </source>
</evidence>
<protein>
    <submittedName>
        <fullName evidence="5">Ankyrin repeat-containing domain protein</fullName>
    </submittedName>
</protein>
<dbReference type="InterPro" id="IPR002110">
    <property type="entry name" value="Ankyrin_rpt"/>
</dbReference>
<organism evidence="5 6">
    <name type="scientific">Apiospora kogelbergensis</name>
    <dbReference type="NCBI Taxonomy" id="1337665"/>
    <lineage>
        <taxon>Eukaryota</taxon>
        <taxon>Fungi</taxon>
        <taxon>Dikarya</taxon>
        <taxon>Ascomycota</taxon>
        <taxon>Pezizomycotina</taxon>
        <taxon>Sordariomycetes</taxon>
        <taxon>Xylariomycetidae</taxon>
        <taxon>Amphisphaeriales</taxon>
        <taxon>Apiosporaceae</taxon>
        <taxon>Apiospora</taxon>
    </lineage>
</organism>
<feature type="region of interest" description="Disordered" evidence="4">
    <location>
        <begin position="1"/>
        <end position="20"/>
    </location>
</feature>
<dbReference type="Gene3D" id="1.25.40.20">
    <property type="entry name" value="Ankyrin repeat-containing domain"/>
    <property type="match status" value="2"/>
</dbReference>
<dbReference type="SMART" id="SM00248">
    <property type="entry name" value="ANK"/>
    <property type="match status" value="5"/>
</dbReference>
<evidence type="ECO:0000256" key="1">
    <source>
        <dbReference type="ARBA" id="ARBA00022737"/>
    </source>
</evidence>
<feature type="repeat" description="ANK" evidence="3">
    <location>
        <begin position="16"/>
        <end position="40"/>
    </location>
</feature>
<dbReference type="InterPro" id="IPR036770">
    <property type="entry name" value="Ankyrin_rpt-contain_sf"/>
</dbReference>
<evidence type="ECO:0000313" key="5">
    <source>
        <dbReference type="EMBL" id="KAK8099830.1"/>
    </source>
</evidence>
<evidence type="ECO:0000256" key="3">
    <source>
        <dbReference type="PROSITE-ProRule" id="PRU00023"/>
    </source>
</evidence>
<dbReference type="PROSITE" id="PS50088">
    <property type="entry name" value="ANK_REPEAT"/>
    <property type="match status" value="1"/>
</dbReference>
<dbReference type="PANTHER" id="PTHR24198:SF165">
    <property type="entry name" value="ANKYRIN REPEAT-CONTAINING PROTEIN-RELATED"/>
    <property type="match status" value="1"/>
</dbReference>
<dbReference type="EMBL" id="JAQQWP010000009">
    <property type="protein sequence ID" value="KAK8099830.1"/>
    <property type="molecule type" value="Genomic_DNA"/>
</dbReference>
<dbReference type="SUPFAM" id="SSF48403">
    <property type="entry name" value="Ankyrin repeat"/>
    <property type="match status" value="1"/>
</dbReference>
<evidence type="ECO:0000256" key="2">
    <source>
        <dbReference type="ARBA" id="ARBA00023043"/>
    </source>
</evidence>
<keyword evidence="2 3" id="KW-0040">ANK repeat</keyword>
<sequence length="232" mass="25662">MLLTTGQVDPDARDNNGRTPLSWAASGDYVDGIRILLETGRVDPDTRDNNGRTPLSWAVEFERLDGMMILLETGRVDPDARDNNGRTPLSWASTANYDWIDNDPLKLLLQIGRDDANFKGMSGRSTLSYANNCVERTECAEARLPNSVVDVNSRDDKGRTPLFWAVDCRRVEHMDALLETGLADIATMDDYGTNLLQLATFKGDEAMVEVLLDWGAPEGPDFYGLQALFGDA</sequence>
<comment type="caution">
    <text evidence="5">The sequence shown here is derived from an EMBL/GenBank/DDBJ whole genome shotgun (WGS) entry which is preliminary data.</text>
</comment>
<evidence type="ECO:0000313" key="6">
    <source>
        <dbReference type="Proteomes" id="UP001392437"/>
    </source>
</evidence>